<organism evidence="1 2">
    <name type="scientific">Steinernema carpocapsae</name>
    <name type="common">Entomopathogenic nematode</name>
    <dbReference type="NCBI Taxonomy" id="34508"/>
    <lineage>
        <taxon>Eukaryota</taxon>
        <taxon>Metazoa</taxon>
        <taxon>Ecdysozoa</taxon>
        <taxon>Nematoda</taxon>
        <taxon>Chromadorea</taxon>
        <taxon>Rhabditida</taxon>
        <taxon>Tylenchina</taxon>
        <taxon>Panagrolaimomorpha</taxon>
        <taxon>Strongyloidoidea</taxon>
        <taxon>Steinernematidae</taxon>
        <taxon>Steinernema</taxon>
    </lineage>
</organism>
<dbReference type="Proteomes" id="UP000298663">
    <property type="component" value="Unassembled WGS sequence"/>
</dbReference>
<dbReference type="AlphaFoldDB" id="A0A4U5MD99"/>
<sequence length="85" mass="9892">MFYEGHNWKKLKSSCRVLTSYLQWNSVFYTDLNVTQSGGQPEPETIAYQDPKPDLIGFRTRQKPGLRSKNTLENDIAYKNSNQTF</sequence>
<comment type="caution">
    <text evidence="1">The sequence shown here is derived from an EMBL/GenBank/DDBJ whole genome shotgun (WGS) entry which is preliminary data.</text>
</comment>
<gene>
    <name evidence="1" type="ORF">L596_023041</name>
</gene>
<name>A0A4U5MD99_STECR</name>
<evidence type="ECO:0000313" key="2">
    <source>
        <dbReference type="Proteomes" id="UP000298663"/>
    </source>
</evidence>
<evidence type="ECO:0000313" key="1">
    <source>
        <dbReference type="EMBL" id="TKR66803.1"/>
    </source>
</evidence>
<protein>
    <submittedName>
        <fullName evidence="1">Uncharacterized protein</fullName>
    </submittedName>
</protein>
<reference evidence="1 2" key="2">
    <citation type="journal article" date="2019" name="G3 (Bethesda)">
        <title>Hybrid Assembly of the Genome of the Entomopathogenic Nematode Steinernema carpocapsae Identifies the X-Chromosome.</title>
        <authorList>
            <person name="Serra L."/>
            <person name="Macchietto M."/>
            <person name="Macias-Munoz A."/>
            <person name="McGill C.J."/>
            <person name="Rodriguez I.M."/>
            <person name="Rodriguez B."/>
            <person name="Murad R."/>
            <person name="Mortazavi A."/>
        </authorList>
    </citation>
    <scope>NUCLEOTIDE SEQUENCE [LARGE SCALE GENOMIC DNA]</scope>
    <source>
        <strain evidence="1 2">ALL</strain>
    </source>
</reference>
<proteinExistence type="predicted"/>
<accession>A0A4U5MD99</accession>
<dbReference type="EMBL" id="AZBU02000008">
    <property type="protein sequence ID" value="TKR66803.1"/>
    <property type="molecule type" value="Genomic_DNA"/>
</dbReference>
<reference evidence="1 2" key="1">
    <citation type="journal article" date="2015" name="Genome Biol.">
        <title>Comparative genomics of Steinernema reveals deeply conserved gene regulatory networks.</title>
        <authorList>
            <person name="Dillman A.R."/>
            <person name="Macchietto M."/>
            <person name="Porter C.F."/>
            <person name="Rogers A."/>
            <person name="Williams B."/>
            <person name="Antoshechkin I."/>
            <person name="Lee M.M."/>
            <person name="Goodwin Z."/>
            <person name="Lu X."/>
            <person name="Lewis E.E."/>
            <person name="Goodrich-Blair H."/>
            <person name="Stock S.P."/>
            <person name="Adams B.J."/>
            <person name="Sternberg P.W."/>
            <person name="Mortazavi A."/>
        </authorList>
    </citation>
    <scope>NUCLEOTIDE SEQUENCE [LARGE SCALE GENOMIC DNA]</scope>
    <source>
        <strain evidence="1 2">ALL</strain>
    </source>
</reference>
<keyword evidence="2" id="KW-1185">Reference proteome</keyword>